<sequence>MILDHPTKFAHFLLDQAIRPGDVVIDATVGHGDDTLFLAERVADFGQVYGFEIQKEAIETCADRLTKANQANQANQVTLLNQGHERIITALPPELKVQAAIFSLGALSPDSFEHVTLPNTTISAYHQILSRLNRGGLLVFVVDPRFNETQEEIDYLIADLSRLEPTNYQVTHYKAINADQGQVLAIEKI</sequence>
<dbReference type="InterPro" id="IPR010719">
    <property type="entry name" value="MnmM_MeTrfase"/>
</dbReference>
<keyword evidence="2" id="KW-1185">Reference proteome</keyword>
<keyword evidence="1" id="KW-0489">Methyltransferase</keyword>
<dbReference type="EMBL" id="AP024685">
    <property type="protein sequence ID" value="BCX31164.1"/>
    <property type="molecule type" value="Genomic_DNA"/>
</dbReference>
<evidence type="ECO:0000313" key="2">
    <source>
        <dbReference type="Proteomes" id="UP000825100"/>
    </source>
</evidence>
<keyword evidence="1" id="KW-0808">Transferase</keyword>
<dbReference type="PANTHER" id="PTHR35276">
    <property type="entry name" value="S-ADENOSYL-L-METHIONINE-DEPENDENT METHYLTRANSFERASES SUPERFAMILY PROTEIN"/>
    <property type="match status" value="1"/>
</dbReference>
<dbReference type="PANTHER" id="PTHR35276:SF1">
    <property type="entry name" value="TRNA (MNM(5)S(2)U34)-METHYLTRANSFERASE, CHLOROPLASTIC"/>
    <property type="match status" value="1"/>
</dbReference>
<accession>A0ABM7QXA6</accession>
<proteinExistence type="predicted"/>
<dbReference type="GO" id="GO:0032259">
    <property type="term" value="P:methylation"/>
    <property type="evidence" value="ECO:0007669"/>
    <property type="project" value="UniProtKB-KW"/>
</dbReference>
<organism evidence="1 2">
    <name type="scientific">Latilactobacillus curvatus</name>
    <name type="common">Lactobacillus curvatus</name>
    <dbReference type="NCBI Taxonomy" id="28038"/>
    <lineage>
        <taxon>Bacteria</taxon>
        <taxon>Bacillati</taxon>
        <taxon>Bacillota</taxon>
        <taxon>Bacilli</taxon>
        <taxon>Lactobacillales</taxon>
        <taxon>Lactobacillaceae</taxon>
        <taxon>Latilactobacillus</taxon>
    </lineage>
</organism>
<dbReference type="InterPro" id="IPR029063">
    <property type="entry name" value="SAM-dependent_MTases_sf"/>
</dbReference>
<dbReference type="Pfam" id="PF06962">
    <property type="entry name" value="rRNA_methylase"/>
    <property type="match status" value="1"/>
</dbReference>
<dbReference type="GO" id="GO:0008168">
    <property type="term" value="F:methyltransferase activity"/>
    <property type="evidence" value="ECO:0007669"/>
    <property type="project" value="UniProtKB-KW"/>
</dbReference>
<name>A0ABM7QXA6_LATCU</name>
<dbReference type="Proteomes" id="UP000825100">
    <property type="component" value="Chromosome"/>
</dbReference>
<reference evidence="1 2" key="1">
    <citation type="submission" date="2021-05" db="EMBL/GenBank/DDBJ databases">
        <title>Complete Genome Sequence of Latilactobacillus sp. Strain WDN19, a High D-Aspartate-producing Lactic Acid Bacterium Isolated from a Japanese Pickle.</title>
        <authorList>
            <person name="Kajitani K."/>
            <person name="Takahashi S."/>
        </authorList>
    </citation>
    <scope>NUCLEOTIDE SEQUENCE [LARGE SCALE GENOMIC DNA]</scope>
    <source>
        <strain evidence="1 2">WDN19</strain>
    </source>
</reference>
<protein>
    <submittedName>
        <fullName evidence="1">rRNA methyltransferase</fullName>
    </submittedName>
</protein>
<gene>
    <name evidence="1" type="ORF">LTWDN19_17310</name>
</gene>
<dbReference type="SUPFAM" id="SSF53335">
    <property type="entry name" value="S-adenosyl-L-methionine-dependent methyltransferases"/>
    <property type="match status" value="1"/>
</dbReference>
<evidence type="ECO:0000313" key="1">
    <source>
        <dbReference type="EMBL" id="BCX31164.1"/>
    </source>
</evidence>
<dbReference type="RefSeq" id="WP_221276394.1">
    <property type="nucleotide sequence ID" value="NZ_AP024685.1"/>
</dbReference>
<dbReference type="Gene3D" id="3.40.50.150">
    <property type="entry name" value="Vaccinia Virus protein VP39"/>
    <property type="match status" value="1"/>
</dbReference>